<sequence>MDIHKFLENIYNELKKIFNTPDNNAPKKNKNKLPNLLIGCLAVVLVCILAVLGTDIFKGASPTAGSNQGRQSQDISAVSTTTHDYEVTVENELKGLLENIDGVGRVKVMLNIDGSEEQVPAVNVTDSKSNTKERDTSGGTRDTTQDNNGSTVVITNDGSKSQPLIIKTNKPKIVGVIVVADGANEKVVQLEITQAVTRLFNISADKVSVYAMKK</sequence>
<feature type="region of interest" description="Disordered" evidence="1">
    <location>
        <begin position="119"/>
        <end position="156"/>
    </location>
</feature>
<feature type="compositionally biased region" description="Polar residues" evidence="1">
    <location>
        <begin position="137"/>
        <end position="156"/>
    </location>
</feature>
<evidence type="ECO:0000256" key="1">
    <source>
        <dbReference type="SAM" id="MobiDB-lite"/>
    </source>
</evidence>
<dbReference type="Proteomes" id="UP001623591">
    <property type="component" value="Unassembled WGS sequence"/>
</dbReference>
<dbReference type="InterPro" id="IPR014195">
    <property type="entry name" value="Spore_III_AG"/>
</dbReference>
<organism evidence="3 4">
    <name type="scientific">Candidatus Clostridium stratigraminis</name>
    <dbReference type="NCBI Taxonomy" id="3381661"/>
    <lineage>
        <taxon>Bacteria</taxon>
        <taxon>Bacillati</taxon>
        <taxon>Bacillota</taxon>
        <taxon>Clostridia</taxon>
        <taxon>Eubacteriales</taxon>
        <taxon>Clostridiaceae</taxon>
        <taxon>Clostridium</taxon>
    </lineage>
</organism>
<accession>A0ABW8T4P4</accession>
<reference evidence="3 4" key="1">
    <citation type="submission" date="2024-11" db="EMBL/GenBank/DDBJ databases">
        <authorList>
            <person name="Heng Y.C."/>
            <person name="Lim A.C.H."/>
            <person name="Lee J.K.Y."/>
            <person name="Kittelmann S."/>
        </authorList>
    </citation>
    <scope>NUCLEOTIDE SEQUENCE [LARGE SCALE GENOMIC DNA]</scope>
    <source>
        <strain evidence="3 4">WILCCON 0185</strain>
    </source>
</reference>
<evidence type="ECO:0000313" key="3">
    <source>
        <dbReference type="EMBL" id="MFL0246698.1"/>
    </source>
</evidence>
<keyword evidence="2" id="KW-0812">Transmembrane</keyword>
<proteinExistence type="predicted"/>
<evidence type="ECO:0000256" key="2">
    <source>
        <dbReference type="SAM" id="Phobius"/>
    </source>
</evidence>
<dbReference type="RefSeq" id="WP_406769173.1">
    <property type="nucleotide sequence ID" value="NZ_JBJHZZ010000003.1"/>
</dbReference>
<keyword evidence="4" id="KW-1185">Reference proteome</keyword>
<protein>
    <submittedName>
        <fullName evidence="3">Stage III sporulation protein AG</fullName>
    </submittedName>
</protein>
<keyword evidence="2" id="KW-1133">Transmembrane helix</keyword>
<evidence type="ECO:0000313" key="4">
    <source>
        <dbReference type="Proteomes" id="UP001623591"/>
    </source>
</evidence>
<comment type="caution">
    <text evidence="3">The sequence shown here is derived from an EMBL/GenBank/DDBJ whole genome shotgun (WGS) entry which is preliminary data.</text>
</comment>
<name>A0ABW8T4P4_9CLOT</name>
<dbReference type="EMBL" id="JBJHZZ010000003">
    <property type="protein sequence ID" value="MFL0246698.1"/>
    <property type="molecule type" value="Genomic_DNA"/>
</dbReference>
<keyword evidence="2" id="KW-0472">Membrane</keyword>
<feature type="transmembrane region" description="Helical" evidence="2">
    <location>
        <begin position="36"/>
        <end position="57"/>
    </location>
</feature>
<gene>
    <name evidence="3" type="primary">spoIIIAG</name>
    <name evidence="3" type="ORF">ACJDUG_06925</name>
</gene>
<dbReference type="NCBIfam" id="TIGR02830">
    <property type="entry name" value="spore_III_AG"/>
    <property type="match status" value="1"/>
</dbReference>